<dbReference type="PANTHER" id="PTHR42923">
    <property type="entry name" value="PROTOPORPHYRINOGEN OXIDASE"/>
    <property type="match status" value="1"/>
</dbReference>
<evidence type="ECO:0000313" key="2">
    <source>
        <dbReference type="EMBL" id="ABP00530.1"/>
    </source>
</evidence>
<dbReference type="HOGENOM" id="CLU_019746_0_0_1"/>
<dbReference type="GeneID" id="5006270"/>
<dbReference type="GO" id="GO:0016491">
    <property type="term" value="F:oxidoreductase activity"/>
    <property type="evidence" value="ECO:0007669"/>
    <property type="project" value="InterPro"/>
</dbReference>
<dbReference type="SUPFAM" id="SSF51905">
    <property type="entry name" value="FAD/NAD(P)-binding domain"/>
    <property type="match status" value="1"/>
</dbReference>
<dbReference type="OrthoDB" id="2019015at2759"/>
<feature type="domain" description="Amine oxidase" evidence="1">
    <location>
        <begin position="11"/>
        <end position="265"/>
    </location>
</feature>
<sequence>MRVVVVGGGAAGCAASFALARAGADVETLERGDALGGVATSEVVGGTTINDGVQGGATSYANARAIMEACGTETPHWVDVRVSFGRGEAHWRNHGEATALTRALRDDIARFEKTLKRIKRFEALYAFVSVERALRWHGHSKAFRDRMVYATTALFFGTGNCTRKVSSIVLARVFNDDRLRLYDYDPVRFMSEAPKMFAFPKFSEMYRRIGEDITSHGGRVTLNARVVKVEREKKCVRVHFENAEGAIEVRECDRVIFACNTEQSKAMLDAGTGTSMMERHIFNNIEYFDDVSVTHSDEAYMKKHYEVAEDVRDMYFIKSYDDDPSLCEMSFDLTAYQPFAKGANGERVYQSIFLNAAKDKSRWTRDEIDPNRVLLVKWWRQFGHTVRHFTRAVPFWRFVQNKRRTLYAGSYTSVNTHEIAIISGLVAAYRCGAPYPFADDVAASFQFDLYASIIHGVKRRR</sequence>
<dbReference type="Gene3D" id="3.50.50.60">
    <property type="entry name" value="FAD/NAD(P)-binding domain"/>
    <property type="match status" value="1"/>
</dbReference>
<dbReference type="STRING" id="436017.A4S9Q5"/>
<accession>A4S9Q5</accession>
<dbReference type="Gene3D" id="1.10.405.20">
    <property type="match status" value="1"/>
</dbReference>
<dbReference type="AlphaFoldDB" id="A4S9Q5"/>
<protein>
    <recommendedName>
        <fullName evidence="1">Amine oxidase domain-containing protein</fullName>
    </recommendedName>
</protein>
<proteinExistence type="predicted"/>
<dbReference type="OMA" id="VVPWMMF"/>
<dbReference type="eggNOG" id="ENOG502QPN7">
    <property type="taxonomic scope" value="Eukaryota"/>
</dbReference>
<evidence type="ECO:0000259" key="1">
    <source>
        <dbReference type="Pfam" id="PF01593"/>
    </source>
</evidence>
<dbReference type="Gene3D" id="3.30.70.1990">
    <property type="match status" value="1"/>
</dbReference>
<dbReference type="KEGG" id="olu:OSTLU_42158"/>
<name>A4S9Q5_OSTLU</name>
<dbReference type="Proteomes" id="UP000001568">
    <property type="component" value="Chromosome 17"/>
</dbReference>
<dbReference type="EMBL" id="CP000597">
    <property type="protein sequence ID" value="ABP00530.1"/>
    <property type="molecule type" value="Genomic_DNA"/>
</dbReference>
<dbReference type="InterPro" id="IPR050464">
    <property type="entry name" value="Zeta_carotene_desat/Oxidored"/>
</dbReference>
<gene>
    <name evidence="2" type="ORF">OSTLU_42158</name>
</gene>
<dbReference type="Gramene" id="ABP00530">
    <property type="protein sequence ID" value="ABP00530"/>
    <property type="gene ID" value="OSTLU_42158"/>
</dbReference>
<dbReference type="Pfam" id="PF01593">
    <property type="entry name" value="Amino_oxidase"/>
    <property type="match status" value="1"/>
</dbReference>
<dbReference type="InterPro" id="IPR002937">
    <property type="entry name" value="Amino_oxidase"/>
</dbReference>
<dbReference type="PANTHER" id="PTHR42923:SF20">
    <property type="entry name" value="FLAVIN-CONTAINING AMINE OXIDASEDEHYDROGENASE"/>
    <property type="match status" value="1"/>
</dbReference>
<keyword evidence="3" id="KW-1185">Reference proteome</keyword>
<organism evidence="2 3">
    <name type="scientific">Ostreococcus lucimarinus (strain CCE9901)</name>
    <dbReference type="NCBI Taxonomy" id="436017"/>
    <lineage>
        <taxon>Eukaryota</taxon>
        <taxon>Viridiplantae</taxon>
        <taxon>Chlorophyta</taxon>
        <taxon>Mamiellophyceae</taxon>
        <taxon>Mamiellales</taxon>
        <taxon>Bathycoccaceae</taxon>
        <taxon>Ostreococcus</taxon>
    </lineage>
</organism>
<evidence type="ECO:0000313" key="3">
    <source>
        <dbReference type="Proteomes" id="UP000001568"/>
    </source>
</evidence>
<dbReference type="RefSeq" id="XP_001422213.1">
    <property type="nucleotide sequence ID" value="XM_001422176.1"/>
</dbReference>
<dbReference type="InterPro" id="IPR036188">
    <property type="entry name" value="FAD/NAD-bd_sf"/>
</dbReference>
<reference evidence="2 3" key="1">
    <citation type="journal article" date="2007" name="Proc. Natl. Acad. Sci. U.S.A.">
        <title>The tiny eukaryote Ostreococcus provides genomic insights into the paradox of plankton speciation.</title>
        <authorList>
            <person name="Palenik B."/>
            <person name="Grimwood J."/>
            <person name="Aerts A."/>
            <person name="Rouze P."/>
            <person name="Salamov A."/>
            <person name="Putnam N."/>
            <person name="Dupont C."/>
            <person name="Jorgensen R."/>
            <person name="Derelle E."/>
            <person name="Rombauts S."/>
            <person name="Zhou K."/>
            <person name="Otillar R."/>
            <person name="Merchant S.S."/>
            <person name="Podell S."/>
            <person name="Gaasterland T."/>
            <person name="Napoli C."/>
            <person name="Gendler K."/>
            <person name="Manuell A."/>
            <person name="Tai V."/>
            <person name="Vallon O."/>
            <person name="Piganeau G."/>
            <person name="Jancek S."/>
            <person name="Heijde M."/>
            <person name="Jabbari K."/>
            <person name="Bowler C."/>
            <person name="Lohr M."/>
            <person name="Robbens S."/>
            <person name="Werner G."/>
            <person name="Dubchak I."/>
            <person name="Pazour G.J."/>
            <person name="Ren Q."/>
            <person name="Paulsen I."/>
            <person name="Delwiche C."/>
            <person name="Schmutz J."/>
            <person name="Rokhsar D."/>
            <person name="Van de Peer Y."/>
            <person name="Moreau H."/>
            <person name="Grigoriev I.V."/>
        </authorList>
    </citation>
    <scope>NUCLEOTIDE SEQUENCE [LARGE SCALE GENOMIC DNA]</scope>
    <source>
        <strain evidence="2 3">CCE9901</strain>
    </source>
</reference>